<evidence type="ECO:0000313" key="1">
    <source>
        <dbReference type="EMBL" id="KAJ7745893.1"/>
    </source>
</evidence>
<comment type="caution">
    <text evidence="1">The sequence shown here is derived from an EMBL/GenBank/DDBJ whole genome shotgun (WGS) entry which is preliminary data.</text>
</comment>
<dbReference type="AlphaFoldDB" id="A0AAD7N617"/>
<name>A0AAD7N617_9AGAR</name>
<dbReference type="Proteomes" id="UP001215280">
    <property type="component" value="Unassembled WGS sequence"/>
</dbReference>
<dbReference type="EMBL" id="JARJLG010000100">
    <property type="protein sequence ID" value="KAJ7745893.1"/>
    <property type="molecule type" value="Genomic_DNA"/>
</dbReference>
<accession>A0AAD7N617</accession>
<proteinExistence type="predicted"/>
<keyword evidence="2" id="KW-1185">Reference proteome</keyword>
<gene>
    <name evidence="1" type="ORF">DFH07DRAFT_963087</name>
</gene>
<evidence type="ECO:0000313" key="2">
    <source>
        <dbReference type="Proteomes" id="UP001215280"/>
    </source>
</evidence>
<sequence length="107" mass="11183">MSANIFIAADNKYALYVTRATVATNTGTTVSMAGVVIFMEVNMVPSGRVSCIAGAFVLFDNRWKSTTGAIPTGFEQPGFDDLAWPVVVGEEGEEAYPGTGASAPVTV</sequence>
<organism evidence="1 2">
    <name type="scientific">Mycena maculata</name>
    <dbReference type="NCBI Taxonomy" id="230809"/>
    <lineage>
        <taxon>Eukaryota</taxon>
        <taxon>Fungi</taxon>
        <taxon>Dikarya</taxon>
        <taxon>Basidiomycota</taxon>
        <taxon>Agaricomycotina</taxon>
        <taxon>Agaricomycetes</taxon>
        <taxon>Agaricomycetidae</taxon>
        <taxon>Agaricales</taxon>
        <taxon>Marasmiineae</taxon>
        <taxon>Mycenaceae</taxon>
        <taxon>Mycena</taxon>
    </lineage>
</organism>
<protein>
    <submittedName>
        <fullName evidence="1">Uncharacterized protein</fullName>
    </submittedName>
</protein>
<reference evidence="1" key="1">
    <citation type="submission" date="2023-03" db="EMBL/GenBank/DDBJ databases">
        <title>Massive genome expansion in bonnet fungi (Mycena s.s.) driven by repeated elements and novel gene families across ecological guilds.</title>
        <authorList>
            <consortium name="Lawrence Berkeley National Laboratory"/>
            <person name="Harder C.B."/>
            <person name="Miyauchi S."/>
            <person name="Viragh M."/>
            <person name="Kuo A."/>
            <person name="Thoen E."/>
            <person name="Andreopoulos B."/>
            <person name="Lu D."/>
            <person name="Skrede I."/>
            <person name="Drula E."/>
            <person name="Henrissat B."/>
            <person name="Morin E."/>
            <person name="Kohler A."/>
            <person name="Barry K."/>
            <person name="LaButti K."/>
            <person name="Morin E."/>
            <person name="Salamov A."/>
            <person name="Lipzen A."/>
            <person name="Mereny Z."/>
            <person name="Hegedus B."/>
            <person name="Baldrian P."/>
            <person name="Stursova M."/>
            <person name="Weitz H."/>
            <person name="Taylor A."/>
            <person name="Grigoriev I.V."/>
            <person name="Nagy L.G."/>
            <person name="Martin F."/>
            <person name="Kauserud H."/>
        </authorList>
    </citation>
    <scope>NUCLEOTIDE SEQUENCE</scope>
    <source>
        <strain evidence="1">CBHHK188m</strain>
    </source>
</reference>